<evidence type="ECO:0000313" key="10">
    <source>
        <dbReference type="Proteomes" id="UP000266841"/>
    </source>
</evidence>
<feature type="compositionally biased region" description="Polar residues" evidence="5">
    <location>
        <begin position="557"/>
        <end position="573"/>
    </location>
</feature>
<protein>
    <submittedName>
        <fullName evidence="9">Uncharacterized protein</fullName>
    </submittedName>
</protein>
<keyword evidence="2" id="KW-0964">Secreted</keyword>
<comment type="subcellular location">
    <subcellularLocation>
        <location evidence="1">Secreted</location>
    </subcellularLocation>
</comment>
<accession>K0SMT7</accession>
<proteinExistence type="predicted"/>
<dbReference type="PANTHER" id="PTHR22595:SF79">
    <property type="entry name" value="CHITINASE 12"/>
    <property type="match status" value="1"/>
</dbReference>
<keyword evidence="4" id="KW-1015">Disulfide bond</keyword>
<feature type="region of interest" description="Disordered" evidence="5">
    <location>
        <begin position="557"/>
        <end position="613"/>
    </location>
</feature>
<evidence type="ECO:0000256" key="1">
    <source>
        <dbReference type="ARBA" id="ARBA00004613"/>
    </source>
</evidence>
<feature type="compositionally biased region" description="Basic and acidic residues" evidence="5">
    <location>
        <begin position="455"/>
        <end position="477"/>
    </location>
</feature>
<dbReference type="AlphaFoldDB" id="K0SMT7"/>
<evidence type="ECO:0000256" key="2">
    <source>
        <dbReference type="ARBA" id="ARBA00022525"/>
    </source>
</evidence>
<feature type="compositionally biased region" description="Low complexity" evidence="5">
    <location>
        <begin position="528"/>
        <end position="545"/>
    </location>
</feature>
<dbReference type="Pfam" id="PF17210">
    <property type="entry name" value="SdrD_B"/>
    <property type="match status" value="1"/>
</dbReference>
<feature type="domain" description="SD-repeat containing protein B" evidence="7">
    <location>
        <begin position="839"/>
        <end position="924"/>
    </location>
</feature>
<dbReference type="InterPro" id="IPR013783">
    <property type="entry name" value="Ig-like_fold"/>
</dbReference>
<reference evidence="9 10" key="1">
    <citation type="journal article" date="2012" name="Genome Biol.">
        <title>Genome and low-iron response of an oceanic diatom adapted to chronic iron limitation.</title>
        <authorList>
            <person name="Lommer M."/>
            <person name="Specht M."/>
            <person name="Roy A.S."/>
            <person name="Kraemer L."/>
            <person name="Andreson R."/>
            <person name="Gutowska M.A."/>
            <person name="Wolf J."/>
            <person name="Bergner S.V."/>
            <person name="Schilhabel M.B."/>
            <person name="Klostermeier U.C."/>
            <person name="Beiko R.G."/>
            <person name="Rosenstiel P."/>
            <person name="Hippler M."/>
            <person name="Laroche J."/>
        </authorList>
    </citation>
    <scope>NUCLEOTIDE SEQUENCE [LARGE SCALE GENOMIC DNA]</scope>
    <source>
        <strain evidence="9 10">CCMP1005</strain>
    </source>
</reference>
<evidence type="ECO:0000259" key="8">
    <source>
        <dbReference type="Pfam" id="PF24517"/>
    </source>
</evidence>
<dbReference type="EMBL" id="AGNL01022338">
    <property type="protein sequence ID" value="EJK59772.1"/>
    <property type="molecule type" value="Genomic_DNA"/>
</dbReference>
<dbReference type="SUPFAM" id="SSF49478">
    <property type="entry name" value="Cna protein B-type domain"/>
    <property type="match status" value="1"/>
</dbReference>
<dbReference type="OrthoDB" id="160168at2759"/>
<evidence type="ECO:0000256" key="6">
    <source>
        <dbReference type="SAM" id="SignalP"/>
    </source>
</evidence>
<keyword evidence="10" id="KW-1185">Reference proteome</keyword>
<evidence type="ECO:0000313" key="9">
    <source>
        <dbReference type="EMBL" id="EJK59772.1"/>
    </source>
</evidence>
<dbReference type="GO" id="GO:0005576">
    <property type="term" value="C:extracellular region"/>
    <property type="evidence" value="ECO:0007669"/>
    <property type="project" value="UniProtKB-SubCell"/>
</dbReference>
<dbReference type="CDD" id="cd00325">
    <property type="entry name" value="chitinase_GH19"/>
    <property type="match status" value="1"/>
</dbReference>
<feature type="compositionally biased region" description="Polar residues" evidence="5">
    <location>
        <begin position="1083"/>
        <end position="1109"/>
    </location>
</feature>
<dbReference type="CDD" id="cd00035">
    <property type="entry name" value="ChtBD1"/>
    <property type="match status" value="1"/>
</dbReference>
<gene>
    <name evidence="9" type="ORF">THAOC_19968</name>
</gene>
<dbReference type="PANTHER" id="PTHR22595">
    <property type="entry name" value="CHITINASE-RELATED"/>
    <property type="match status" value="1"/>
</dbReference>
<feature type="region of interest" description="Disordered" evidence="5">
    <location>
        <begin position="784"/>
        <end position="816"/>
    </location>
</feature>
<dbReference type="Pfam" id="PF24517">
    <property type="entry name" value="CBM96"/>
    <property type="match status" value="1"/>
</dbReference>
<dbReference type="Gene3D" id="1.10.530.10">
    <property type="match status" value="2"/>
</dbReference>
<feature type="domain" description="Carbohydrate-binding module family 96" evidence="8">
    <location>
        <begin position="624"/>
        <end position="765"/>
    </location>
</feature>
<keyword evidence="3 6" id="KW-0732">Signal</keyword>
<evidence type="ECO:0000256" key="4">
    <source>
        <dbReference type="ARBA" id="ARBA00023157"/>
    </source>
</evidence>
<dbReference type="SUPFAM" id="SSF53955">
    <property type="entry name" value="Lysozyme-like"/>
    <property type="match status" value="1"/>
</dbReference>
<name>K0SMT7_THAOC</name>
<sequence>MRAFAALALLLSSQPTPTSSQWSYLEPEYACQPSKCPHTTSECLANPNHAQATVDSECSACHNSQSYWPCDVDGLCYCWDTSRPKIPPAPSTRLYGGGEGLDVSDVDPCDLATETVFRTLAPKAQHPYSYEGFCRAVREYNRNHPSEGFANMGDVEQQKHELASFFGNALHESDEFQAGREYLMCADRQEADTANLVTLARLTGPHSSVALAWRARDVLSTTIARAIFFLPKGCQCDDVYERSDQGPMAGYVKADQVYFGRGSIQLSWNYNYIRASVALVSPRLCVSFLLAALTPSCALTRIIEMIQTGAPQTFCQRPDLVAKNEEYAWGAGLFFWMENVKNDKTCHQSVLVDEDFGLTLDNINGGLECPADDHGWHGKAVQLRLNRYCRAATALGLKKLLTFDGCMGMNGRMKQCLREGECKDCKAWEGTMDLDGIKADGDQDHDEQDASGGGKGKDKDKPNKDKDKDKADEETVPKKKNRPTKSPTPEPTMGRTKRPTHEPSTKPTRPKVDSTNSQASGFATLLNPKTNAPTTTSPTTSLPTTYQPTVAAYTYDPTKSANTYEPTISSDTGEPTPRPVNKSPSAASAFASNHVKGKDDEDEDEPPPPPQTTTYYTKLSNKAFSFTPLDDVTISRLNADTNYGSDPTIVVSAIDGDVALLRFDLSVVGDAEIVEATLRLTAPEDETVAIGVYYVETTANGWLEDEVTHNSAPKAAGSLYASVARRRDDHIELDVTKAVANHIVSFKVAGTDAVRSVFRSKESVDADSMGPVLLVTLGTPAAGSALEPPTLSKSPDYSGMHDKGQGSDSSTGGVYDKGSGVAAGSTPISADLSLEKGTISGIAWDDSDRDGYHSVRESGLRNVLVDLYSCDDDWIEGVRTDAIGVYKFDGLSMKGYFVKFSASSGFAFVDKRASGVDLAGESACIELSSPNNLDVSVDAAMYKTTPPPTASPSTTPPTINESCRGRPCQGGERCRSKFGFCGDADEYCNEASQWTVECGTSDPTFRPSTEPTSGQPTFLHDPNVHCSSEPCEEGNGSWCRSELGYCGQGDLYCNSFSSWVPWCDPSWGIEELQEEVTLNDLQSQLNNNPRPTAQPTKSESPTSEATPTKSPKKNLVGFSPFTLPTLSQIVTPKEHDIIATEEYDSSDGDSAAAVSDAQVIRVPERQPPPPGADADWFIADLGPRRSGGSMHSVGFVVSAFPLLWLA</sequence>
<feature type="region of interest" description="Disordered" evidence="5">
    <location>
        <begin position="436"/>
        <end position="545"/>
    </location>
</feature>
<dbReference type="Gene3D" id="3.30.20.10">
    <property type="entry name" value="Endochitinase, domain 2"/>
    <property type="match status" value="1"/>
</dbReference>
<dbReference type="InterPro" id="IPR055372">
    <property type="entry name" value="CBM96"/>
</dbReference>
<evidence type="ECO:0000259" key="7">
    <source>
        <dbReference type="Pfam" id="PF17210"/>
    </source>
</evidence>
<comment type="caution">
    <text evidence="9">The sequence shown here is derived from an EMBL/GenBank/DDBJ whole genome shotgun (WGS) entry which is preliminary data.</text>
</comment>
<organism evidence="9 10">
    <name type="scientific">Thalassiosira oceanica</name>
    <name type="common">Marine diatom</name>
    <dbReference type="NCBI Taxonomy" id="159749"/>
    <lineage>
        <taxon>Eukaryota</taxon>
        <taxon>Sar</taxon>
        <taxon>Stramenopiles</taxon>
        <taxon>Ochrophyta</taxon>
        <taxon>Bacillariophyta</taxon>
        <taxon>Coscinodiscophyceae</taxon>
        <taxon>Thalassiosirophycidae</taxon>
        <taxon>Thalassiosirales</taxon>
        <taxon>Thalassiosiraceae</taxon>
        <taxon>Thalassiosira</taxon>
    </lineage>
</organism>
<dbReference type="InterPro" id="IPR033764">
    <property type="entry name" value="Sdr_B"/>
</dbReference>
<dbReference type="InterPro" id="IPR023346">
    <property type="entry name" value="Lysozyme-like_dom_sf"/>
</dbReference>
<feature type="chain" id="PRO_5003840151" evidence="6">
    <location>
        <begin position="21"/>
        <end position="1206"/>
    </location>
</feature>
<feature type="region of interest" description="Disordered" evidence="5">
    <location>
        <begin position="1083"/>
        <end position="1117"/>
    </location>
</feature>
<dbReference type="Gene3D" id="2.60.40.10">
    <property type="entry name" value="Immunoglobulins"/>
    <property type="match status" value="1"/>
</dbReference>
<evidence type="ECO:0000256" key="5">
    <source>
        <dbReference type="SAM" id="MobiDB-lite"/>
    </source>
</evidence>
<evidence type="ECO:0000256" key="3">
    <source>
        <dbReference type="ARBA" id="ARBA00022729"/>
    </source>
</evidence>
<dbReference type="NCBIfam" id="NF033679">
    <property type="entry name" value="DNRLRE_dom"/>
    <property type="match status" value="1"/>
</dbReference>
<feature type="signal peptide" evidence="6">
    <location>
        <begin position="1"/>
        <end position="20"/>
    </location>
</feature>
<dbReference type="Proteomes" id="UP000266841">
    <property type="component" value="Unassembled WGS sequence"/>
</dbReference>